<evidence type="ECO:0000256" key="7">
    <source>
        <dbReference type="SAM" id="Phobius"/>
    </source>
</evidence>
<dbReference type="AlphaFoldDB" id="A0AA42C6D3"/>
<keyword evidence="7" id="KW-0812">Transmembrane</keyword>
<evidence type="ECO:0000256" key="6">
    <source>
        <dbReference type="ARBA" id="ARBA00023012"/>
    </source>
</evidence>
<dbReference type="InterPro" id="IPR004358">
    <property type="entry name" value="Sig_transdc_His_kin-like_C"/>
</dbReference>
<feature type="transmembrane region" description="Helical" evidence="7">
    <location>
        <begin position="6"/>
        <end position="28"/>
    </location>
</feature>
<dbReference type="SMART" id="SM00388">
    <property type="entry name" value="HisKA"/>
    <property type="match status" value="1"/>
</dbReference>
<dbReference type="GO" id="GO:0004721">
    <property type="term" value="F:phosphoprotein phosphatase activity"/>
    <property type="evidence" value="ECO:0007669"/>
    <property type="project" value="TreeGrafter"/>
</dbReference>
<accession>A0AA42C6D3</accession>
<evidence type="ECO:0000313" key="10">
    <source>
        <dbReference type="Proteomes" id="UP001163821"/>
    </source>
</evidence>
<dbReference type="Gene3D" id="3.30.565.10">
    <property type="entry name" value="Histidine kinase-like ATPase, C-terminal domain"/>
    <property type="match status" value="1"/>
</dbReference>
<evidence type="ECO:0000256" key="1">
    <source>
        <dbReference type="ARBA" id="ARBA00000085"/>
    </source>
</evidence>
<feature type="transmembrane region" description="Helical" evidence="7">
    <location>
        <begin position="200"/>
        <end position="223"/>
    </location>
</feature>
<feature type="domain" description="Histidine kinase" evidence="8">
    <location>
        <begin position="238"/>
        <end position="455"/>
    </location>
</feature>
<organism evidence="9 10">
    <name type="scientific">Gaoshiqia sediminis</name>
    <dbReference type="NCBI Taxonomy" id="2986998"/>
    <lineage>
        <taxon>Bacteria</taxon>
        <taxon>Pseudomonadati</taxon>
        <taxon>Bacteroidota</taxon>
        <taxon>Bacteroidia</taxon>
        <taxon>Marinilabiliales</taxon>
        <taxon>Prolixibacteraceae</taxon>
        <taxon>Gaoshiqia</taxon>
    </lineage>
</organism>
<dbReference type="CDD" id="cd00082">
    <property type="entry name" value="HisKA"/>
    <property type="match status" value="1"/>
</dbReference>
<dbReference type="CDD" id="cd00075">
    <property type="entry name" value="HATPase"/>
    <property type="match status" value="1"/>
</dbReference>
<keyword evidence="6" id="KW-0902">Two-component regulatory system</keyword>
<evidence type="ECO:0000256" key="3">
    <source>
        <dbReference type="ARBA" id="ARBA00022553"/>
    </source>
</evidence>
<dbReference type="InterPro" id="IPR036097">
    <property type="entry name" value="HisK_dim/P_sf"/>
</dbReference>
<dbReference type="PROSITE" id="PS50109">
    <property type="entry name" value="HIS_KIN"/>
    <property type="match status" value="1"/>
</dbReference>
<comment type="catalytic activity">
    <reaction evidence="1">
        <text>ATP + protein L-histidine = ADP + protein N-phospho-L-histidine.</text>
        <dbReference type="EC" id="2.7.13.3"/>
    </reaction>
</comment>
<dbReference type="InterPro" id="IPR003594">
    <property type="entry name" value="HATPase_dom"/>
</dbReference>
<protein>
    <recommendedName>
        <fullName evidence="2">histidine kinase</fullName>
        <ecNumber evidence="2">2.7.13.3</ecNumber>
    </recommendedName>
</protein>
<reference evidence="9" key="1">
    <citation type="submission" date="2022-10" db="EMBL/GenBank/DDBJ databases">
        <title>Gaoshiqiia sediminis gen. nov., sp. nov., isolated from coastal sediment.</title>
        <authorList>
            <person name="Yu W.X."/>
            <person name="Mu D.S."/>
            <person name="Du J.Z."/>
            <person name="Liang Y.Q."/>
        </authorList>
    </citation>
    <scope>NUCLEOTIDE SEQUENCE</scope>
    <source>
        <strain evidence="9">A06</strain>
    </source>
</reference>
<dbReference type="GO" id="GO:0005886">
    <property type="term" value="C:plasma membrane"/>
    <property type="evidence" value="ECO:0007669"/>
    <property type="project" value="TreeGrafter"/>
</dbReference>
<dbReference type="Gene3D" id="1.10.287.130">
    <property type="match status" value="1"/>
</dbReference>
<dbReference type="InterPro" id="IPR050351">
    <property type="entry name" value="BphY/WalK/GraS-like"/>
</dbReference>
<dbReference type="Pfam" id="PF02518">
    <property type="entry name" value="HATPase_c"/>
    <property type="match status" value="1"/>
</dbReference>
<keyword evidence="4" id="KW-0808">Transferase</keyword>
<proteinExistence type="predicted"/>
<gene>
    <name evidence="9" type="ORF">N2K84_06660</name>
</gene>
<keyword evidence="7" id="KW-0472">Membrane</keyword>
<dbReference type="Pfam" id="PF00512">
    <property type="entry name" value="HisKA"/>
    <property type="match status" value="1"/>
</dbReference>
<keyword evidence="7" id="KW-1133">Transmembrane helix</keyword>
<dbReference type="EMBL" id="JAPAAF010000006">
    <property type="protein sequence ID" value="MCW0482404.1"/>
    <property type="molecule type" value="Genomic_DNA"/>
</dbReference>
<dbReference type="EC" id="2.7.13.3" evidence="2"/>
<keyword evidence="10" id="KW-1185">Reference proteome</keyword>
<evidence type="ECO:0000256" key="5">
    <source>
        <dbReference type="ARBA" id="ARBA00022777"/>
    </source>
</evidence>
<dbReference type="Proteomes" id="UP001163821">
    <property type="component" value="Unassembled WGS sequence"/>
</dbReference>
<keyword evidence="3" id="KW-0597">Phosphoprotein</keyword>
<dbReference type="InterPro" id="IPR005467">
    <property type="entry name" value="His_kinase_dom"/>
</dbReference>
<dbReference type="GO" id="GO:0000155">
    <property type="term" value="F:phosphorelay sensor kinase activity"/>
    <property type="evidence" value="ECO:0007669"/>
    <property type="project" value="InterPro"/>
</dbReference>
<dbReference type="PANTHER" id="PTHR45453">
    <property type="entry name" value="PHOSPHATE REGULON SENSOR PROTEIN PHOR"/>
    <property type="match status" value="1"/>
</dbReference>
<evidence type="ECO:0000256" key="4">
    <source>
        <dbReference type="ARBA" id="ARBA00022679"/>
    </source>
</evidence>
<evidence type="ECO:0000313" key="9">
    <source>
        <dbReference type="EMBL" id="MCW0482404.1"/>
    </source>
</evidence>
<dbReference type="SUPFAM" id="SSF55874">
    <property type="entry name" value="ATPase domain of HSP90 chaperone/DNA topoisomerase II/histidine kinase"/>
    <property type="match status" value="1"/>
</dbReference>
<dbReference type="InterPro" id="IPR036890">
    <property type="entry name" value="HATPase_C_sf"/>
</dbReference>
<keyword evidence="5 9" id="KW-0418">Kinase</keyword>
<dbReference type="GO" id="GO:0016036">
    <property type="term" value="P:cellular response to phosphate starvation"/>
    <property type="evidence" value="ECO:0007669"/>
    <property type="project" value="TreeGrafter"/>
</dbReference>
<dbReference type="SUPFAM" id="SSF47384">
    <property type="entry name" value="Homodimeric domain of signal transducing histidine kinase"/>
    <property type="match status" value="1"/>
</dbReference>
<evidence type="ECO:0000256" key="2">
    <source>
        <dbReference type="ARBA" id="ARBA00012438"/>
    </source>
</evidence>
<dbReference type="InterPro" id="IPR003661">
    <property type="entry name" value="HisK_dim/P_dom"/>
</dbReference>
<dbReference type="RefSeq" id="WP_282591007.1">
    <property type="nucleotide sequence ID" value="NZ_JAPAAF010000006.1"/>
</dbReference>
<dbReference type="PRINTS" id="PR00344">
    <property type="entry name" value="BCTRLSENSOR"/>
</dbReference>
<evidence type="ECO:0000259" key="8">
    <source>
        <dbReference type="PROSITE" id="PS50109"/>
    </source>
</evidence>
<comment type="caution">
    <text evidence="9">The sequence shown here is derived from an EMBL/GenBank/DDBJ whole genome shotgun (WGS) entry which is preliminary data.</text>
</comment>
<name>A0AA42C6D3_9BACT</name>
<dbReference type="PANTHER" id="PTHR45453:SF1">
    <property type="entry name" value="PHOSPHATE REGULON SENSOR PROTEIN PHOR"/>
    <property type="match status" value="1"/>
</dbReference>
<sequence length="455" mass="52674">MGRNTIRFIIILATFSVLGILLIQFFFFKNTVDLNEKKFHDSATQALKNVAGNLIEYNTKIRGTAASHDHVVAVDQISNNYYVVNVDDEINPGLLEHFLIKEFRKYNIELDFEYAIYDCENSQMAYGIAVLEEDDSLKRKNLHTEQSSGCATDEEIFENHYQLRSSKKTGCDLPTCEKYTYYFGVYFPNRSRFYSSQVQAWLVVNGFLVIVILFFGYTLYVIINQRRLSEIQKNFINNLTHEFKTPIASIDLSAKVLSDPKIIQHPRRLEEYSRIIGEQTQRLSAQVEKVLQMATIEKKRIQLQSKEINLAEFIRQSIAEFKTSQNGNEYEIELDIPNVEMVVKADPLHFSNVIFNILDNAFKYCDEVPHVRIRLEQIKKHIHVHFADNGIGIAKEYRKKIFGRFFRIPTGDIHNVKGFGLGLDYVKKITERHGWKIEVADNSPKGSIFTITIPV</sequence>
<dbReference type="SMART" id="SM00387">
    <property type="entry name" value="HATPase_c"/>
    <property type="match status" value="1"/>
</dbReference>